<proteinExistence type="predicted"/>
<dbReference type="Pfam" id="PF13460">
    <property type="entry name" value="NAD_binding_10"/>
    <property type="match status" value="1"/>
</dbReference>
<dbReference type="GO" id="GO:0042602">
    <property type="term" value="F:riboflavin reductase (NADPH) activity"/>
    <property type="evidence" value="ECO:0007669"/>
    <property type="project" value="TreeGrafter"/>
</dbReference>
<dbReference type="RefSeq" id="WP_127161942.1">
    <property type="nucleotide sequence ID" value="NZ_CP029822.1"/>
</dbReference>
<feature type="domain" description="NAD(P)-binding" evidence="1">
    <location>
        <begin position="8"/>
        <end position="180"/>
    </location>
</feature>
<dbReference type="InterPro" id="IPR051606">
    <property type="entry name" value="Polyketide_Oxido-like"/>
</dbReference>
<dbReference type="GO" id="GO:0004074">
    <property type="term" value="F:biliverdin reductase [NAD(P)H] activity"/>
    <property type="evidence" value="ECO:0007669"/>
    <property type="project" value="TreeGrafter"/>
</dbReference>
<dbReference type="PANTHER" id="PTHR43355:SF2">
    <property type="entry name" value="FLAVIN REDUCTASE (NADPH)"/>
    <property type="match status" value="1"/>
</dbReference>
<protein>
    <submittedName>
        <fullName evidence="2">NAD-dependent epimerase/dehydratase family protein</fullName>
    </submittedName>
</protein>
<accession>A0A3Q9JMP6</accession>
<evidence type="ECO:0000313" key="2">
    <source>
        <dbReference type="EMBL" id="AZS49763.1"/>
    </source>
</evidence>
<dbReference type="KEGG" id="emo:DM558_02735"/>
<dbReference type="AlphaFoldDB" id="A0A3Q9JMP6"/>
<dbReference type="EMBL" id="CP029822">
    <property type="protein sequence ID" value="AZS49763.1"/>
    <property type="molecule type" value="Genomic_DNA"/>
</dbReference>
<organism evidence="2 3">
    <name type="scientific">Entomomonas moraniae</name>
    <dbReference type="NCBI Taxonomy" id="2213226"/>
    <lineage>
        <taxon>Bacteria</taxon>
        <taxon>Pseudomonadati</taxon>
        <taxon>Pseudomonadota</taxon>
        <taxon>Gammaproteobacteria</taxon>
        <taxon>Pseudomonadales</taxon>
        <taxon>Pseudomonadaceae</taxon>
        <taxon>Entomomonas</taxon>
    </lineage>
</organism>
<dbReference type="Proteomes" id="UP000273143">
    <property type="component" value="Chromosome"/>
</dbReference>
<evidence type="ECO:0000259" key="1">
    <source>
        <dbReference type="Pfam" id="PF13460"/>
    </source>
</evidence>
<dbReference type="InterPro" id="IPR016040">
    <property type="entry name" value="NAD(P)-bd_dom"/>
</dbReference>
<sequence>MKNILVLGASGSLAKVVITVLLDNPEIKLTLFSRHITELIPLTHERVSVVKGDVMDLAQLEQAMQGQDIVYANLAGELELMAKNVVQAMAKQNIKRLIWISSMGIYDETETDHGSILDPYRLSAKVIEESKLDYTLIRPAWFTNGIEVDYKLTRKGEAFQGDQVSRRSIAALIDKLIQKPDCAIGESLGIAKV</sequence>
<dbReference type="InterPro" id="IPR036291">
    <property type="entry name" value="NAD(P)-bd_dom_sf"/>
</dbReference>
<evidence type="ECO:0000313" key="3">
    <source>
        <dbReference type="Proteomes" id="UP000273143"/>
    </source>
</evidence>
<dbReference type="PANTHER" id="PTHR43355">
    <property type="entry name" value="FLAVIN REDUCTASE (NADPH)"/>
    <property type="match status" value="1"/>
</dbReference>
<gene>
    <name evidence="2" type="ORF">DM558_02735</name>
</gene>
<keyword evidence="3" id="KW-1185">Reference proteome</keyword>
<reference evidence="3" key="1">
    <citation type="submission" date="2018-06" db="EMBL/GenBank/DDBJ databases">
        <title>Complete genome of Pseudomonas insecticola strain QZS01.</title>
        <authorList>
            <person name="Wang J."/>
            <person name="Su Q."/>
        </authorList>
    </citation>
    <scope>NUCLEOTIDE SEQUENCE [LARGE SCALE GENOMIC DNA]</scope>
    <source>
        <strain evidence="3">QZS01</strain>
    </source>
</reference>
<name>A0A3Q9JMP6_9GAMM</name>
<dbReference type="SUPFAM" id="SSF51735">
    <property type="entry name" value="NAD(P)-binding Rossmann-fold domains"/>
    <property type="match status" value="1"/>
</dbReference>
<dbReference type="Gene3D" id="3.40.50.720">
    <property type="entry name" value="NAD(P)-binding Rossmann-like Domain"/>
    <property type="match status" value="1"/>
</dbReference>